<feature type="domain" description="Putative restriction endonuclease" evidence="1">
    <location>
        <begin position="15"/>
        <end position="182"/>
    </location>
</feature>
<dbReference type="InterPro" id="IPR011335">
    <property type="entry name" value="Restrct_endonuc-II-like"/>
</dbReference>
<evidence type="ECO:0000313" key="2">
    <source>
        <dbReference type="EMBL" id="PSF39369.1"/>
    </source>
</evidence>
<organism evidence="2 3">
    <name type="scientific">Aphanothece hegewaldii CCALA 016</name>
    <dbReference type="NCBI Taxonomy" id="2107694"/>
    <lineage>
        <taxon>Bacteria</taxon>
        <taxon>Bacillati</taxon>
        <taxon>Cyanobacteriota</taxon>
        <taxon>Cyanophyceae</taxon>
        <taxon>Oscillatoriophycideae</taxon>
        <taxon>Chroococcales</taxon>
        <taxon>Aphanothecaceae</taxon>
        <taxon>Aphanothece</taxon>
    </lineage>
</organism>
<dbReference type="OrthoDB" id="9808428at2"/>
<dbReference type="AlphaFoldDB" id="A0A2T1M3F4"/>
<accession>A0A2T1M3F4</accession>
<dbReference type="EMBL" id="PXOH01000001">
    <property type="protein sequence ID" value="PSF39369.1"/>
    <property type="molecule type" value="Genomic_DNA"/>
</dbReference>
<name>A0A2T1M3F4_9CHRO</name>
<gene>
    <name evidence="2" type="ORF">C7H19_00860</name>
</gene>
<comment type="caution">
    <text evidence="2">The sequence shown here is derived from an EMBL/GenBank/DDBJ whole genome shotgun (WGS) entry which is preliminary data.</text>
</comment>
<keyword evidence="3" id="KW-1185">Reference proteome</keyword>
<dbReference type="CDD" id="cd06260">
    <property type="entry name" value="DUF820-like"/>
    <property type="match status" value="1"/>
</dbReference>
<dbReference type="InterPro" id="IPR012296">
    <property type="entry name" value="Nuclease_put_TT1808"/>
</dbReference>
<sequence length="188" mass="21466">MSVEINQLMRWTTADLELLPDDGSRYEIINGELFVTRSPHVLHQTTCVKMATQLENWSEQTGNGVVIFAPGIIFTDADNVIPDLIWVSKERLEQVIDDAGHLTGAPELVIEVLSPGKDQERRDKQLKLKLYSAKGVHEYWIVDRQKQQIEVYRRDNAALTLVMTLYPNDTLTSPLLPNFSCLVSRIFR</sequence>
<dbReference type="PANTHER" id="PTHR34107">
    <property type="entry name" value="SLL0198 PROTEIN-RELATED"/>
    <property type="match status" value="1"/>
</dbReference>
<dbReference type="Gene3D" id="3.90.1570.10">
    <property type="entry name" value="tt1808, chain A"/>
    <property type="match status" value="1"/>
</dbReference>
<dbReference type="Proteomes" id="UP000239001">
    <property type="component" value="Unassembled WGS sequence"/>
</dbReference>
<dbReference type="Pfam" id="PF05685">
    <property type="entry name" value="Uma2"/>
    <property type="match status" value="1"/>
</dbReference>
<proteinExistence type="predicted"/>
<reference evidence="2 3" key="1">
    <citation type="submission" date="2018-03" db="EMBL/GenBank/DDBJ databases">
        <title>The ancient ancestry and fast evolution of plastids.</title>
        <authorList>
            <person name="Moore K.R."/>
            <person name="Magnabosco C."/>
            <person name="Momper L."/>
            <person name="Gold D.A."/>
            <person name="Bosak T."/>
            <person name="Fournier G.P."/>
        </authorList>
    </citation>
    <scope>NUCLEOTIDE SEQUENCE [LARGE SCALE GENOMIC DNA]</scope>
    <source>
        <strain evidence="2 3">CCALA 016</strain>
    </source>
</reference>
<protein>
    <recommendedName>
        <fullName evidence="1">Putative restriction endonuclease domain-containing protein</fullName>
    </recommendedName>
</protein>
<reference evidence="2 3" key="2">
    <citation type="submission" date="2018-03" db="EMBL/GenBank/DDBJ databases">
        <authorList>
            <person name="Keele B.F."/>
        </authorList>
    </citation>
    <scope>NUCLEOTIDE SEQUENCE [LARGE SCALE GENOMIC DNA]</scope>
    <source>
        <strain evidence="2 3">CCALA 016</strain>
    </source>
</reference>
<dbReference type="SUPFAM" id="SSF52980">
    <property type="entry name" value="Restriction endonuclease-like"/>
    <property type="match status" value="1"/>
</dbReference>
<evidence type="ECO:0000259" key="1">
    <source>
        <dbReference type="Pfam" id="PF05685"/>
    </source>
</evidence>
<dbReference type="PANTHER" id="PTHR34107:SF4">
    <property type="entry name" value="SLL1222 PROTEIN"/>
    <property type="match status" value="1"/>
</dbReference>
<dbReference type="InterPro" id="IPR008538">
    <property type="entry name" value="Uma2"/>
</dbReference>
<dbReference type="RefSeq" id="WP_106454991.1">
    <property type="nucleotide sequence ID" value="NZ_PXOH01000001.1"/>
</dbReference>
<evidence type="ECO:0000313" key="3">
    <source>
        <dbReference type="Proteomes" id="UP000239001"/>
    </source>
</evidence>